<protein>
    <submittedName>
        <fullName evidence="1">Uncharacterized protein</fullName>
    </submittedName>
</protein>
<dbReference type="Proteomes" id="UP000499080">
    <property type="component" value="Unassembled WGS sequence"/>
</dbReference>
<evidence type="ECO:0000313" key="2">
    <source>
        <dbReference type="Proteomes" id="UP000499080"/>
    </source>
</evidence>
<evidence type="ECO:0000313" key="1">
    <source>
        <dbReference type="EMBL" id="GBN18069.1"/>
    </source>
</evidence>
<keyword evidence="2" id="KW-1185">Reference proteome</keyword>
<name>A0A4Y2LU98_ARAVE</name>
<organism evidence="1 2">
    <name type="scientific">Araneus ventricosus</name>
    <name type="common">Orbweaver spider</name>
    <name type="synonym">Epeira ventricosa</name>
    <dbReference type="NCBI Taxonomy" id="182803"/>
    <lineage>
        <taxon>Eukaryota</taxon>
        <taxon>Metazoa</taxon>
        <taxon>Ecdysozoa</taxon>
        <taxon>Arthropoda</taxon>
        <taxon>Chelicerata</taxon>
        <taxon>Arachnida</taxon>
        <taxon>Araneae</taxon>
        <taxon>Araneomorphae</taxon>
        <taxon>Entelegynae</taxon>
        <taxon>Araneoidea</taxon>
        <taxon>Araneidae</taxon>
        <taxon>Araneus</taxon>
    </lineage>
</organism>
<accession>A0A4Y2LU98</accession>
<sequence>MLDEVNNKIQGNKLIEIKDNIINFETEDRINDWEVQRLNWGYLEMEDERMIYTDESKVDGKVVRGFVNFINGNEYENRVHRISENFRIYDCSYGDKFSVENIIELYNGF</sequence>
<comment type="caution">
    <text evidence="1">The sequence shown here is derived from an EMBL/GenBank/DDBJ whole genome shotgun (WGS) entry which is preliminary data.</text>
</comment>
<reference evidence="1 2" key="1">
    <citation type="journal article" date="2019" name="Sci. Rep.">
        <title>Orb-weaving spider Araneus ventricosus genome elucidates the spidroin gene catalogue.</title>
        <authorList>
            <person name="Kono N."/>
            <person name="Nakamura H."/>
            <person name="Ohtoshi R."/>
            <person name="Moran D.A.P."/>
            <person name="Shinohara A."/>
            <person name="Yoshida Y."/>
            <person name="Fujiwara M."/>
            <person name="Mori M."/>
            <person name="Tomita M."/>
            <person name="Arakawa K."/>
        </authorList>
    </citation>
    <scope>NUCLEOTIDE SEQUENCE [LARGE SCALE GENOMIC DNA]</scope>
</reference>
<dbReference type="EMBL" id="BGPR01006334">
    <property type="protein sequence ID" value="GBN18069.1"/>
    <property type="molecule type" value="Genomic_DNA"/>
</dbReference>
<proteinExistence type="predicted"/>
<gene>
    <name evidence="1" type="ORF">AVEN_255032_1</name>
</gene>
<dbReference type="AlphaFoldDB" id="A0A4Y2LU98"/>